<name>A0A1X1EEG4_9GAMM</name>
<dbReference type="Proteomes" id="UP000238365">
    <property type="component" value="Chromosome"/>
</dbReference>
<keyword evidence="2" id="KW-1185">Reference proteome</keyword>
<dbReference type="AlphaFoldDB" id="A0A1X1EEG4"/>
<dbReference type="KEGG" id="pgz:C2E15_15125"/>
<accession>A0A1X1EEG4</accession>
<evidence type="ECO:0000313" key="2">
    <source>
        <dbReference type="Proteomes" id="UP000238365"/>
    </source>
</evidence>
<sequence length="138" mass="15238">MKDIQKLIRDAERADAVAALMQDVNPHTVLALVDRLKAAGAQLAELAKQEPSGWYAVENAIRDLGEPLYLDGRHKPSGWNSDYKPLYARAAPPAPVKLPRGHILDCFGRLETDDDGVWLHKDDVIEALKAADMEVADE</sequence>
<evidence type="ECO:0000313" key="1">
    <source>
        <dbReference type="EMBL" id="AUX94274.1"/>
    </source>
</evidence>
<protein>
    <submittedName>
        <fullName evidence="1">Uncharacterized protein</fullName>
    </submittedName>
</protein>
<organism evidence="1 2">
    <name type="scientific">Mixta gaviniae</name>
    <dbReference type="NCBI Taxonomy" id="665914"/>
    <lineage>
        <taxon>Bacteria</taxon>
        <taxon>Pseudomonadati</taxon>
        <taxon>Pseudomonadota</taxon>
        <taxon>Gammaproteobacteria</taxon>
        <taxon>Enterobacterales</taxon>
        <taxon>Erwiniaceae</taxon>
        <taxon>Mixta</taxon>
    </lineage>
</organism>
<dbReference type="EMBL" id="CP026377">
    <property type="protein sequence ID" value="AUX94274.1"/>
    <property type="molecule type" value="Genomic_DNA"/>
</dbReference>
<proteinExistence type="predicted"/>
<gene>
    <name evidence="1" type="ORF">C2E15_15125</name>
</gene>
<reference evidence="1 2" key="1">
    <citation type="submission" date="2018-01" db="EMBL/GenBank/DDBJ databases">
        <title>Complete and assembled Genome of Pantoea gaviniae DSM22758T.</title>
        <authorList>
            <person name="Stevens M.J.A."/>
            <person name="Zurfluh K."/>
            <person name="Stephan R."/>
        </authorList>
    </citation>
    <scope>NUCLEOTIDE SEQUENCE [LARGE SCALE GENOMIC DNA]</scope>
    <source>
        <strain evidence="1 2">DSM 22758</strain>
    </source>
</reference>
<dbReference type="RefSeq" id="WP_104958105.1">
    <property type="nucleotide sequence ID" value="NZ_CP026377.1"/>
</dbReference>